<comment type="caution">
    <text evidence="8">The sequence shown here is derived from an EMBL/GenBank/DDBJ whole genome shotgun (WGS) entry which is preliminary data.</text>
</comment>
<keyword evidence="3 6" id="KW-0812">Transmembrane</keyword>
<sequence length="471" mass="50743">MAHEKVDAFSNTTDRTAVGYYDKHEPSRRTAYRDDQDVFGNETGHGIQYRTLSWPFVAALMLTEIVTYGTLSLPSSLAVVGIVPGTILIVFLGVFALYTSLVLVKFKLNHPEVHNMGDAGFILFKPIHLGWLGREVLSAGTILFAIFAVGGQLLAADAALGSLSDNKLCQLWYTGIFAIPTLLLSLPRALNMSLSWLSAVATVSIIVASIVAMAGAGIEPTPGRTIAVTKPSTFYAAFSSITNPVFAYAGHFMFFPLISEMRNPRDAPKAAWCLQTVATTFYAVFAIVMYVYIGDTVPSPAYSGLSMRWAKAAWGLAIPNLLVAGALYNHTAAKIVFIRIFRGSRHLHDNTVLGWTVWTALVVIMNGAAFVLATGVPIFGYLVGIAAALFASWYTYGIAGAFWLHDTYFGLDSGGTGLRELLRRPFMTMVNVLTFLAGAFICVGGLYVFIRAITEAYASGAVGAPFSCGSV</sequence>
<feature type="transmembrane region" description="Helical" evidence="6">
    <location>
        <begin position="313"/>
        <end position="331"/>
    </location>
</feature>
<dbReference type="GO" id="GO:0015179">
    <property type="term" value="F:L-amino acid transmembrane transporter activity"/>
    <property type="evidence" value="ECO:0007669"/>
    <property type="project" value="TreeGrafter"/>
</dbReference>
<feature type="transmembrane region" description="Helical" evidence="6">
    <location>
        <begin position="194"/>
        <end position="214"/>
    </location>
</feature>
<reference evidence="8" key="1">
    <citation type="submission" date="2023-08" db="EMBL/GenBank/DDBJ databases">
        <title>Black Yeasts Isolated from many extreme environments.</title>
        <authorList>
            <person name="Coleine C."/>
            <person name="Stajich J.E."/>
            <person name="Selbmann L."/>
        </authorList>
    </citation>
    <scope>NUCLEOTIDE SEQUENCE</scope>
    <source>
        <strain evidence="8">CCFEE 5810</strain>
    </source>
</reference>
<evidence type="ECO:0000256" key="5">
    <source>
        <dbReference type="ARBA" id="ARBA00023136"/>
    </source>
</evidence>
<dbReference type="Proteomes" id="UP001310594">
    <property type="component" value="Unassembled WGS sequence"/>
</dbReference>
<accession>A0AAN7VPG8</accession>
<dbReference type="InterPro" id="IPR013057">
    <property type="entry name" value="AA_transpt_TM"/>
</dbReference>
<dbReference type="Pfam" id="PF01490">
    <property type="entry name" value="Aa_trans"/>
    <property type="match status" value="1"/>
</dbReference>
<evidence type="ECO:0000313" key="9">
    <source>
        <dbReference type="Proteomes" id="UP001310594"/>
    </source>
</evidence>
<feature type="transmembrane region" description="Helical" evidence="6">
    <location>
        <begin position="426"/>
        <end position="450"/>
    </location>
</feature>
<evidence type="ECO:0000256" key="3">
    <source>
        <dbReference type="ARBA" id="ARBA00022692"/>
    </source>
</evidence>
<dbReference type="GO" id="GO:0016020">
    <property type="term" value="C:membrane"/>
    <property type="evidence" value="ECO:0007669"/>
    <property type="project" value="UniProtKB-SubCell"/>
</dbReference>
<keyword evidence="5 6" id="KW-0472">Membrane</keyword>
<evidence type="ECO:0000256" key="4">
    <source>
        <dbReference type="ARBA" id="ARBA00022989"/>
    </source>
</evidence>
<name>A0AAN7VPG8_9PEZI</name>
<feature type="transmembrane region" description="Helical" evidence="6">
    <location>
        <begin position="378"/>
        <end position="405"/>
    </location>
</feature>
<comment type="similarity">
    <text evidence="2">Belongs to the amino acid/polyamine transporter 2 family.</text>
</comment>
<comment type="subcellular location">
    <subcellularLocation>
        <location evidence="1">Membrane</location>
        <topology evidence="1">Multi-pass membrane protein</topology>
    </subcellularLocation>
</comment>
<gene>
    <name evidence="8" type="ORF">LTR97_008077</name>
</gene>
<evidence type="ECO:0000259" key="7">
    <source>
        <dbReference type="Pfam" id="PF01490"/>
    </source>
</evidence>
<evidence type="ECO:0000256" key="6">
    <source>
        <dbReference type="SAM" id="Phobius"/>
    </source>
</evidence>
<feature type="transmembrane region" description="Helical" evidence="6">
    <location>
        <begin position="52"/>
        <end position="71"/>
    </location>
</feature>
<evidence type="ECO:0000256" key="1">
    <source>
        <dbReference type="ARBA" id="ARBA00004141"/>
    </source>
</evidence>
<feature type="transmembrane region" description="Helical" evidence="6">
    <location>
        <begin position="170"/>
        <end position="187"/>
    </location>
</feature>
<keyword evidence="4 6" id="KW-1133">Transmembrane helix</keyword>
<evidence type="ECO:0000256" key="2">
    <source>
        <dbReference type="ARBA" id="ARBA00008066"/>
    </source>
</evidence>
<dbReference type="PANTHER" id="PTHR22950:SF479">
    <property type="entry name" value="AMINO ACID TRANSPORTER (EUROFUNG)-RELATED"/>
    <property type="match status" value="1"/>
</dbReference>
<feature type="transmembrane region" description="Helical" evidence="6">
    <location>
        <begin position="136"/>
        <end position="155"/>
    </location>
</feature>
<evidence type="ECO:0000313" key="8">
    <source>
        <dbReference type="EMBL" id="KAK5696773.1"/>
    </source>
</evidence>
<dbReference type="EMBL" id="JAVRQU010000012">
    <property type="protein sequence ID" value="KAK5696773.1"/>
    <property type="molecule type" value="Genomic_DNA"/>
</dbReference>
<feature type="transmembrane region" description="Helical" evidence="6">
    <location>
        <begin position="234"/>
        <end position="258"/>
    </location>
</feature>
<feature type="transmembrane region" description="Helical" evidence="6">
    <location>
        <begin position="77"/>
        <end position="98"/>
    </location>
</feature>
<dbReference type="PANTHER" id="PTHR22950">
    <property type="entry name" value="AMINO ACID TRANSPORTER"/>
    <property type="match status" value="1"/>
</dbReference>
<feature type="transmembrane region" description="Helical" evidence="6">
    <location>
        <begin position="270"/>
        <end position="293"/>
    </location>
</feature>
<organism evidence="8 9">
    <name type="scientific">Elasticomyces elasticus</name>
    <dbReference type="NCBI Taxonomy" id="574655"/>
    <lineage>
        <taxon>Eukaryota</taxon>
        <taxon>Fungi</taxon>
        <taxon>Dikarya</taxon>
        <taxon>Ascomycota</taxon>
        <taxon>Pezizomycotina</taxon>
        <taxon>Dothideomycetes</taxon>
        <taxon>Dothideomycetidae</taxon>
        <taxon>Mycosphaerellales</taxon>
        <taxon>Teratosphaeriaceae</taxon>
        <taxon>Elasticomyces</taxon>
    </lineage>
</organism>
<proteinExistence type="inferred from homology"/>
<feature type="transmembrane region" description="Helical" evidence="6">
    <location>
        <begin position="352"/>
        <end position="372"/>
    </location>
</feature>
<feature type="domain" description="Amino acid transporter transmembrane" evidence="7">
    <location>
        <begin position="51"/>
        <end position="448"/>
    </location>
</feature>
<protein>
    <recommendedName>
        <fullName evidence="7">Amino acid transporter transmembrane domain-containing protein</fullName>
    </recommendedName>
</protein>
<dbReference type="AlphaFoldDB" id="A0AAN7VPG8"/>